<keyword evidence="2" id="KW-1185">Reference proteome</keyword>
<dbReference type="Proteomes" id="UP000035996">
    <property type="component" value="Unassembled WGS sequence"/>
</dbReference>
<dbReference type="EMBL" id="LELK01000004">
    <property type="protein sequence ID" value="KMM37167.1"/>
    <property type="molecule type" value="Genomic_DNA"/>
</dbReference>
<proteinExistence type="predicted"/>
<dbReference type="GO" id="GO:0043937">
    <property type="term" value="P:regulation of sporulation"/>
    <property type="evidence" value="ECO:0007669"/>
    <property type="project" value="InterPro"/>
</dbReference>
<dbReference type="AlphaFoldDB" id="A0A0J6FS66"/>
<protein>
    <recommendedName>
        <fullName evidence="3">Aspartyl-phosphate phosphatase Spo0E family protein</fullName>
    </recommendedName>
</protein>
<dbReference type="STRING" id="157733.AB986_14950"/>
<sequence length="73" mass="8556">MIREGTQVLDCETMQRYNNEIEILRAKMTQSAMVLGLNHPDVLEYSQKLDETHNLILQLKYKYQAKELSTAVR</sequence>
<dbReference type="SUPFAM" id="SSF140500">
    <property type="entry name" value="BAS1536-like"/>
    <property type="match status" value="1"/>
</dbReference>
<dbReference type="InterPro" id="IPR036638">
    <property type="entry name" value="HLH_DNA-bd_sf"/>
</dbReference>
<dbReference type="InterPro" id="IPR018540">
    <property type="entry name" value="Spo0E-like"/>
</dbReference>
<organism evidence="1 2">
    <name type="scientific">Guptibacillus hwajinpoensis</name>
    <dbReference type="NCBI Taxonomy" id="208199"/>
    <lineage>
        <taxon>Bacteria</taxon>
        <taxon>Bacillati</taxon>
        <taxon>Bacillota</taxon>
        <taxon>Bacilli</taxon>
        <taxon>Bacillales</taxon>
        <taxon>Guptibacillaceae</taxon>
        <taxon>Guptibacillus</taxon>
    </lineage>
</organism>
<accession>A0A0J6FS66</accession>
<evidence type="ECO:0000313" key="1">
    <source>
        <dbReference type="EMBL" id="KMM37167.1"/>
    </source>
</evidence>
<dbReference type="Pfam" id="PF09388">
    <property type="entry name" value="SpoOE-like"/>
    <property type="match status" value="1"/>
</dbReference>
<comment type="caution">
    <text evidence="1">The sequence shown here is derived from an EMBL/GenBank/DDBJ whole genome shotgun (WGS) entry which is preliminary data.</text>
</comment>
<dbReference type="GO" id="GO:0046983">
    <property type="term" value="F:protein dimerization activity"/>
    <property type="evidence" value="ECO:0007669"/>
    <property type="project" value="InterPro"/>
</dbReference>
<reference evidence="1" key="1">
    <citation type="submission" date="2015-06" db="EMBL/GenBank/DDBJ databases">
        <authorList>
            <person name="Liu B."/>
            <person name="Wang J."/>
            <person name="Zhu Y."/>
            <person name="Liu G."/>
            <person name="Chen Q."/>
            <person name="Zheng C."/>
            <person name="Che J."/>
            <person name="Ge C."/>
            <person name="Shi H."/>
            <person name="Pan Z."/>
            <person name="Liu X."/>
        </authorList>
    </citation>
    <scope>NUCLEOTIDE SEQUENCE [LARGE SCALE GENOMIC DNA]</scope>
    <source>
        <strain evidence="1">DSM 16346</strain>
    </source>
</reference>
<name>A0A0J6FS66_9BACL</name>
<dbReference type="InterPro" id="IPR037208">
    <property type="entry name" value="Spo0E-like_sf"/>
</dbReference>
<evidence type="ECO:0008006" key="3">
    <source>
        <dbReference type="Google" id="ProtNLM"/>
    </source>
</evidence>
<dbReference type="Gene3D" id="4.10.280.10">
    <property type="entry name" value="Helix-loop-helix DNA-binding domain"/>
    <property type="match status" value="1"/>
</dbReference>
<evidence type="ECO:0000313" key="2">
    <source>
        <dbReference type="Proteomes" id="UP000035996"/>
    </source>
</evidence>
<gene>
    <name evidence="1" type="ORF">AB986_14950</name>
</gene>